<dbReference type="KEGG" id="gtt:GUITHDRAFT_155288"/>
<reference evidence="3" key="3">
    <citation type="submission" date="2016-03" db="UniProtKB">
        <authorList>
            <consortium name="EnsemblProtists"/>
        </authorList>
    </citation>
    <scope>IDENTIFICATION</scope>
</reference>
<dbReference type="AlphaFoldDB" id="L1IK80"/>
<proteinExistence type="predicted"/>
<dbReference type="EMBL" id="JH993077">
    <property type="protein sequence ID" value="EKX36210.1"/>
    <property type="molecule type" value="Genomic_DNA"/>
</dbReference>
<dbReference type="eggNOG" id="ENOG502SG4I">
    <property type="taxonomic scope" value="Eukaryota"/>
</dbReference>
<reference evidence="4" key="2">
    <citation type="submission" date="2012-11" db="EMBL/GenBank/DDBJ databases">
        <authorList>
            <person name="Kuo A."/>
            <person name="Curtis B.A."/>
            <person name="Tanifuji G."/>
            <person name="Burki F."/>
            <person name="Gruber A."/>
            <person name="Irimia M."/>
            <person name="Maruyama S."/>
            <person name="Arias M.C."/>
            <person name="Ball S.G."/>
            <person name="Gile G.H."/>
            <person name="Hirakawa Y."/>
            <person name="Hopkins J.F."/>
            <person name="Rensing S.A."/>
            <person name="Schmutz J."/>
            <person name="Symeonidi A."/>
            <person name="Elias M."/>
            <person name="Eveleigh R.J."/>
            <person name="Herman E.K."/>
            <person name="Klute M.J."/>
            <person name="Nakayama T."/>
            <person name="Obornik M."/>
            <person name="Reyes-Prieto A."/>
            <person name="Armbrust E.V."/>
            <person name="Aves S.J."/>
            <person name="Beiko R.G."/>
            <person name="Coutinho P."/>
            <person name="Dacks J.B."/>
            <person name="Durnford D.G."/>
            <person name="Fast N.M."/>
            <person name="Green B.R."/>
            <person name="Grisdale C."/>
            <person name="Hempe F."/>
            <person name="Henrissat B."/>
            <person name="Hoppner M.P."/>
            <person name="Ishida K.-I."/>
            <person name="Kim E."/>
            <person name="Koreny L."/>
            <person name="Kroth P.G."/>
            <person name="Liu Y."/>
            <person name="Malik S.-B."/>
            <person name="Maier U.G."/>
            <person name="McRose D."/>
            <person name="Mock T."/>
            <person name="Neilson J.A."/>
            <person name="Onodera N.T."/>
            <person name="Poole A.M."/>
            <person name="Pritham E.J."/>
            <person name="Richards T.A."/>
            <person name="Rocap G."/>
            <person name="Roy S.W."/>
            <person name="Sarai C."/>
            <person name="Schaack S."/>
            <person name="Shirato S."/>
            <person name="Slamovits C.H."/>
            <person name="Spencer D.F."/>
            <person name="Suzuki S."/>
            <person name="Worden A.Z."/>
            <person name="Zauner S."/>
            <person name="Barry K."/>
            <person name="Bell C."/>
            <person name="Bharti A.K."/>
            <person name="Crow J.A."/>
            <person name="Grimwood J."/>
            <person name="Kramer R."/>
            <person name="Lindquist E."/>
            <person name="Lucas S."/>
            <person name="Salamov A."/>
            <person name="McFadden G.I."/>
            <person name="Lane C.E."/>
            <person name="Keeling P.J."/>
            <person name="Gray M.W."/>
            <person name="Grigoriev I.V."/>
            <person name="Archibald J.M."/>
        </authorList>
    </citation>
    <scope>NUCLEOTIDE SEQUENCE</scope>
    <source>
        <strain evidence="4">CCMP2712</strain>
    </source>
</reference>
<organism evidence="2">
    <name type="scientific">Guillardia theta (strain CCMP2712)</name>
    <name type="common">Cryptophyte</name>
    <dbReference type="NCBI Taxonomy" id="905079"/>
    <lineage>
        <taxon>Eukaryota</taxon>
        <taxon>Cryptophyceae</taxon>
        <taxon>Pyrenomonadales</taxon>
        <taxon>Geminigeraceae</taxon>
        <taxon>Guillardia</taxon>
    </lineage>
</organism>
<reference evidence="2 4" key="1">
    <citation type="journal article" date="2012" name="Nature">
        <title>Algal genomes reveal evolutionary mosaicism and the fate of nucleomorphs.</title>
        <authorList>
            <consortium name="DOE Joint Genome Institute"/>
            <person name="Curtis B.A."/>
            <person name="Tanifuji G."/>
            <person name="Burki F."/>
            <person name="Gruber A."/>
            <person name="Irimia M."/>
            <person name="Maruyama S."/>
            <person name="Arias M.C."/>
            <person name="Ball S.G."/>
            <person name="Gile G.H."/>
            <person name="Hirakawa Y."/>
            <person name="Hopkins J.F."/>
            <person name="Kuo A."/>
            <person name="Rensing S.A."/>
            <person name="Schmutz J."/>
            <person name="Symeonidi A."/>
            <person name="Elias M."/>
            <person name="Eveleigh R.J."/>
            <person name="Herman E.K."/>
            <person name="Klute M.J."/>
            <person name="Nakayama T."/>
            <person name="Obornik M."/>
            <person name="Reyes-Prieto A."/>
            <person name="Armbrust E.V."/>
            <person name="Aves S.J."/>
            <person name="Beiko R.G."/>
            <person name="Coutinho P."/>
            <person name="Dacks J.B."/>
            <person name="Durnford D.G."/>
            <person name="Fast N.M."/>
            <person name="Green B.R."/>
            <person name="Grisdale C.J."/>
            <person name="Hempel F."/>
            <person name="Henrissat B."/>
            <person name="Hoppner M.P."/>
            <person name="Ishida K."/>
            <person name="Kim E."/>
            <person name="Koreny L."/>
            <person name="Kroth P.G."/>
            <person name="Liu Y."/>
            <person name="Malik S.B."/>
            <person name="Maier U.G."/>
            <person name="McRose D."/>
            <person name="Mock T."/>
            <person name="Neilson J.A."/>
            <person name="Onodera N.T."/>
            <person name="Poole A.M."/>
            <person name="Pritham E.J."/>
            <person name="Richards T.A."/>
            <person name="Rocap G."/>
            <person name="Roy S.W."/>
            <person name="Sarai C."/>
            <person name="Schaack S."/>
            <person name="Shirato S."/>
            <person name="Slamovits C.H."/>
            <person name="Spencer D.F."/>
            <person name="Suzuki S."/>
            <person name="Worden A.Z."/>
            <person name="Zauner S."/>
            <person name="Barry K."/>
            <person name="Bell C."/>
            <person name="Bharti A.K."/>
            <person name="Crow J.A."/>
            <person name="Grimwood J."/>
            <person name="Kramer R."/>
            <person name="Lindquist E."/>
            <person name="Lucas S."/>
            <person name="Salamov A."/>
            <person name="McFadden G.I."/>
            <person name="Lane C.E."/>
            <person name="Keeling P.J."/>
            <person name="Gray M.W."/>
            <person name="Grigoriev I.V."/>
            <person name="Archibald J.M."/>
        </authorList>
    </citation>
    <scope>NUCLEOTIDE SEQUENCE</scope>
    <source>
        <strain evidence="2 4">CCMP2712</strain>
    </source>
</reference>
<sequence length="162" mass="17279">MIRFHLASTIVVVGCIIAYVSGVPLQDRQSSSSVATQLSQDFLTAEVHLHRKHARHSLEGKNKTHYEDPYTTSCQSGEVNITIVGIAGAICSPTCSVMDSCPKDKPPTVTAKAQCALQDMSGRKFCALICNPPDEKGNDDGECGENASCKAISGVGICTYDQ</sequence>
<dbReference type="PROSITE" id="PS51257">
    <property type="entry name" value="PROKAR_LIPOPROTEIN"/>
    <property type="match status" value="1"/>
</dbReference>
<dbReference type="PaxDb" id="55529-EKX36210"/>
<protein>
    <submittedName>
        <fullName evidence="2 3">Uncharacterized protein</fullName>
    </submittedName>
</protein>
<dbReference type="GeneID" id="17292992"/>
<dbReference type="EnsemblProtists" id="EKX36210">
    <property type="protein sequence ID" value="EKX36210"/>
    <property type="gene ID" value="GUITHDRAFT_155288"/>
</dbReference>
<keyword evidence="4" id="KW-1185">Reference proteome</keyword>
<feature type="chain" id="PRO_5008770181" evidence="1">
    <location>
        <begin position="23"/>
        <end position="162"/>
    </location>
</feature>
<dbReference type="Proteomes" id="UP000011087">
    <property type="component" value="Unassembled WGS sequence"/>
</dbReference>
<gene>
    <name evidence="2" type="ORF">GUITHDRAFT_155288</name>
</gene>
<dbReference type="HOGENOM" id="CLU_1638564_0_0_1"/>
<dbReference type="RefSeq" id="XP_005823190.1">
    <property type="nucleotide sequence ID" value="XM_005823133.1"/>
</dbReference>
<keyword evidence="1" id="KW-0732">Signal</keyword>
<evidence type="ECO:0000313" key="3">
    <source>
        <dbReference type="EnsemblProtists" id="EKX36210"/>
    </source>
</evidence>
<evidence type="ECO:0000313" key="2">
    <source>
        <dbReference type="EMBL" id="EKX36210.1"/>
    </source>
</evidence>
<accession>L1IK80</accession>
<evidence type="ECO:0000313" key="4">
    <source>
        <dbReference type="Proteomes" id="UP000011087"/>
    </source>
</evidence>
<feature type="signal peptide" evidence="1">
    <location>
        <begin position="1"/>
        <end position="22"/>
    </location>
</feature>
<name>L1IK80_GUITC</name>
<evidence type="ECO:0000256" key="1">
    <source>
        <dbReference type="SAM" id="SignalP"/>
    </source>
</evidence>